<dbReference type="Proteomes" id="UP000076761">
    <property type="component" value="Unassembled WGS sequence"/>
</dbReference>
<feature type="coiled-coil region" evidence="2">
    <location>
        <begin position="274"/>
        <end position="301"/>
    </location>
</feature>
<evidence type="ECO:0000256" key="3">
    <source>
        <dbReference type="SAM" id="MobiDB-lite"/>
    </source>
</evidence>
<feature type="region of interest" description="Disordered" evidence="3">
    <location>
        <begin position="46"/>
        <end position="174"/>
    </location>
</feature>
<dbReference type="GO" id="GO:0008270">
    <property type="term" value="F:zinc ion binding"/>
    <property type="evidence" value="ECO:0007669"/>
    <property type="project" value="UniProtKB-KW"/>
</dbReference>
<protein>
    <recommendedName>
        <fullName evidence="4">C3H1-type domain-containing protein</fullName>
    </recommendedName>
</protein>
<name>A0A165TC62_9AGAM</name>
<dbReference type="STRING" id="1314782.A0A165TC62"/>
<sequence>MNRPKTNIRCFNFDEDGRPRLNRRGGTGCEHGYKCYFVHPDEAQWKTARLPKQEAPRGPEDFERPGRGRHRSPTPPRSPRLSGRRDPDHFEGSREREHERVRRKSVDSSNTTSIESRSRTNRDGGPRASNTPHISHMPPPPVPTPSVSAVLPSAPPPPLPPPTAPTATVTQTNPPAELTIDERKNIWKSRIQLMADCVAARTDHLKLQRELSQYEALLQSWRFSSLPDEDKGRLRSQVTEARDRCATKKAELNELIKSLINTDYWPVPKDNSGLENVRKEVRELKELCANVRKDMMEVIAKQAEINLATATATAARHNDSAMDVDDDGTRSKGKRRRLSDSGRATNDRSIGVPRRIQEQIEWLEERLGELENVLIQRDAEVLEELDSRVEARLEEMKQLQSESSEKERVQTHEAYGNQIENLEKNLNTIGNEVGQMAVEIAALITESEDSKKERDILRRENEEWKRKYVELEARYSQVGEVNKQQSQELQALSAAMAAHSSRTTTTTPQIPPLERLAEIVQQPALQLVDDMLQTNAEDLRNSLSSSIQKQNSDIHTAIFPKLSKLSRLLQVMEGMTKTANSGNNVPLSNT</sequence>
<feature type="compositionally biased region" description="Basic and acidic residues" evidence="3">
    <location>
        <begin position="116"/>
        <end position="125"/>
    </location>
</feature>
<reference evidence="5 6" key="1">
    <citation type="journal article" date="2016" name="Mol. Biol. Evol.">
        <title>Comparative Genomics of Early-Diverging Mushroom-Forming Fungi Provides Insights into the Origins of Lignocellulose Decay Capabilities.</title>
        <authorList>
            <person name="Nagy L.G."/>
            <person name="Riley R."/>
            <person name="Tritt A."/>
            <person name="Adam C."/>
            <person name="Daum C."/>
            <person name="Floudas D."/>
            <person name="Sun H."/>
            <person name="Yadav J.S."/>
            <person name="Pangilinan J."/>
            <person name="Larsson K.H."/>
            <person name="Matsuura K."/>
            <person name="Barry K."/>
            <person name="Labutti K."/>
            <person name="Kuo R."/>
            <person name="Ohm R.A."/>
            <person name="Bhattacharya S.S."/>
            <person name="Shirouzu T."/>
            <person name="Yoshinaga Y."/>
            <person name="Martin F.M."/>
            <person name="Grigoriev I.V."/>
            <person name="Hibbett D.S."/>
        </authorList>
    </citation>
    <scope>NUCLEOTIDE SEQUENCE [LARGE SCALE GENOMIC DNA]</scope>
    <source>
        <strain evidence="5 6">HHB14362 ss-1</strain>
    </source>
</reference>
<keyword evidence="2" id="KW-0175">Coiled coil</keyword>
<evidence type="ECO:0000259" key="4">
    <source>
        <dbReference type="PROSITE" id="PS50103"/>
    </source>
</evidence>
<gene>
    <name evidence="5" type="ORF">NEOLEDRAFT_1147134</name>
</gene>
<feature type="zinc finger region" description="C3H1-type" evidence="1">
    <location>
        <begin position="4"/>
        <end position="42"/>
    </location>
</feature>
<keyword evidence="6" id="KW-1185">Reference proteome</keyword>
<feature type="compositionally biased region" description="Pro residues" evidence="3">
    <location>
        <begin position="153"/>
        <end position="164"/>
    </location>
</feature>
<keyword evidence="1" id="KW-0862">Zinc</keyword>
<dbReference type="EMBL" id="KV425566">
    <property type="protein sequence ID" value="KZT26453.1"/>
    <property type="molecule type" value="Genomic_DNA"/>
</dbReference>
<feature type="compositionally biased region" description="Low complexity" evidence="3">
    <location>
        <begin position="165"/>
        <end position="174"/>
    </location>
</feature>
<keyword evidence="1" id="KW-0479">Metal-binding</keyword>
<feature type="coiled-coil region" evidence="2">
    <location>
        <begin position="379"/>
        <end position="474"/>
    </location>
</feature>
<evidence type="ECO:0000256" key="1">
    <source>
        <dbReference type="PROSITE-ProRule" id="PRU00723"/>
    </source>
</evidence>
<dbReference type="InterPro" id="IPR000571">
    <property type="entry name" value="Znf_CCCH"/>
</dbReference>
<feature type="compositionally biased region" description="Basic and acidic residues" evidence="3">
    <location>
        <begin position="51"/>
        <end position="66"/>
    </location>
</feature>
<proteinExistence type="predicted"/>
<evidence type="ECO:0000313" key="6">
    <source>
        <dbReference type="Proteomes" id="UP000076761"/>
    </source>
</evidence>
<organism evidence="5 6">
    <name type="scientific">Neolentinus lepideus HHB14362 ss-1</name>
    <dbReference type="NCBI Taxonomy" id="1314782"/>
    <lineage>
        <taxon>Eukaryota</taxon>
        <taxon>Fungi</taxon>
        <taxon>Dikarya</taxon>
        <taxon>Basidiomycota</taxon>
        <taxon>Agaricomycotina</taxon>
        <taxon>Agaricomycetes</taxon>
        <taxon>Gloeophyllales</taxon>
        <taxon>Gloeophyllaceae</taxon>
        <taxon>Neolentinus</taxon>
    </lineage>
</organism>
<keyword evidence="1" id="KW-0863">Zinc-finger</keyword>
<evidence type="ECO:0000313" key="5">
    <source>
        <dbReference type="EMBL" id="KZT26453.1"/>
    </source>
</evidence>
<dbReference type="AlphaFoldDB" id="A0A165TC62"/>
<dbReference type="InParanoid" id="A0A165TC62"/>
<feature type="domain" description="C3H1-type" evidence="4">
    <location>
        <begin position="4"/>
        <end position="42"/>
    </location>
</feature>
<dbReference type="PROSITE" id="PS50103">
    <property type="entry name" value="ZF_C3H1"/>
    <property type="match status" value="1"/>
</dbReference>
<accession>A0A165TC62</accession>
<feature type="compositionally biased region" description="Basic and acidic residues" evidence="3">
    <location>
        <begin position="83"/>
        <end position="106"/>
    </location>
</feature>
<dbReference type="OrthoDB" id="2749714at2759"/>
<evidence type="ECO:0000256" key="2">
    <source>
        <dbReference type="SAM" id="Coils"/>
    </source>
</evidence>
<feature type="region of interest" description="Disordered" evidence="3">
    <location>
        <begin position="313"/>
        <end position="350"/>
    </location>
</feature>